<organism evidence="1 2">
    <name type="scientific">Vibrio atlanticus</name>
    <dbReference type="NCBI Taxonomy" id="693153"/>
    <lineage>
        <taxon>Bacteria</taxon>
        <taxon>Pseudomonadati</taxon>
        <taxon>Pseudomonadota</taxon>
        <taxon>Gammaproteobacteria</taxon>
        <taxon>Vibrionales</taxon>
        <taxon>Vibrionaceae</taxon>
        <taxon>Vibrio</taxon>
    </lineage>
</organism>
<sequence>MMLLKMMGALNYVIFKFVPKKILFFIYKKSVNKNHLNDVNYELNGKKIAVLAPHPDDEYLAIESLDIDELKGAVTYFQLTDGLSNFDFNALGRLLRINETYEYLYNKGASDGNIIRLQYDKYFSNLEFDVVKSKFICDFDINSFDVIFTINPLDWHEEHFQTNFLLYESLSLLSPEELDTISIYLYPVTTPLPDDMKSHYSYHRKAIAGRLFFRSQSTLLDRIDILNSAIIDGEVSFYTEYSMLSGKDYMKYFERVAKSQRASYSLIVRGAWLPFIAQKHVNYINNKL</sequence>
<gene>
    <name evidence="1" type="ORF">ACED57_09545</name>
</gene>
<evidence type="ECO:0008006" key="3">
    <source>
        <dbReference type="Google" id="ProtNLM"/>
    </source>
</evidence>
<reference evidence="1 2" key="1">
    <citation type="submission" date="2024-06" db="EMBL/GenBank/DDBJ databases">
        <authorList>
            <person name="Steensen K."/>
            <person name="Seneca J."/>
            <person name="Bartlau N."/>
            <person name="Yu A.X."/>
            <person name="Polz M.F."/>
        </authorList>
    </citation>
    <scope>NUCLEOTIDE SEQUENCE [LARGE SCALE GENOMIC DNA]</scope>
    <source>
        <strain evidence="1 2">1F9</strain>
    </source>
</reference>
<evidence type="ECO:0000313" key="1">
    <source>
        <dbReference type="EMBL" id="MEZ8053392.1"/>
    </source>
</evidence>
<dbReference type="Proteomes" id="UP001569175">
    <property type="component" value="Unassembled WGS sequence"/>
</dbReference>
<accession>A0ABV4KMS6</accession>
<protein>
    <recommendedName>
        <fullName evidence="3">PIG-L family deacetylase</fullName>
    </recommendedName>
</protein>
<dbReference type="EMBL" id="JBGOOL010000021">
    <property type="protein sequence ID" value="MEZ8053392.1"/>
    <property type="molecule type" value="Genomic_DNA"/>
</dbReference>
<name>A0ABV4KMS6_9VIBR</name>
<dbReference type="InterPro" id="IPR024078">
    <property type="entry name" value="LmbE-like_dom_sf"/>
</dbReference>
<proteinExistence type="predicted"/>
<comment type="caution">
    <text evidence="1">The sequence shown here is derived from an EMBL/GenBank/DDBJ whole genome shotgun (WGS) entry which is preliminary data.</text>
</comment>
<dbReference type="SUPFAM" id="SSF102588">
    <property type="entry name" value="LmbE-like"/>
    <property type="match status" value="1"/>
</dbReference>
<keyword evidence="2" id="KW-1185">Reference proteome</keyword>
<evidence type="ECO:0000313" key="2">
    <source>
        <dbReference type="Proteomes" id="UP001569175"/>
    </source>
</evidence>
<dbReference type="RefSeq" id="WP_371707623.1">
    <property type="nucleotide sequence ID" value="NZ_JBGOOL010000021.1"/>
</dbReference>